<gene>
    <name evidence="2" type="ordered locus">CENSYa_0411</name>
</gene>
<dbReference type="HOGENOM" id="CLU_3075154_0_0_2"/>
<dbReference type="Proteomes" id="UP000000758">
    <property type="component" value="Chromosome"/>
</dbReference>
<evidence type="ECO:0000313" key="3">
    <source>
        <dbReference type="Proteomes" id="UP000000758"/>
    </source>
</evidence>
<organism evidence="2 3">
    <name type="scientific">Cenarchaeum symbiosum (strain A)</name>
    <dbReference type="NCBI Taxonomy" id="414004"/>
    <lineage>
        <taxon>Archaea</taxon>
        <taxon>Nitrososphaerota</taxon>
        <taxon>Candidatus Cenarchaeales</taxon>
        <taxon>Candidatus Cenarchaeaceae</taxon>
        <taxon>Candidatus Cenarchaeum</taxon>
    </lineage>
</organism>
<feature type="region of interest" description="Disordered" evidence="1">
    <location>
        <begin position="1"/>
        <end position="24"/>
    </location>
</feature>
<proteinExistence type="predicted"/>
<accession>A0RUM9</accession>
<evidence type="ECO:0000256" key="1">
    <source>
        <dbReference type="SAM" id="MobiDB-lite"/>
    </source>
</evidence>
<reference evidence="2 3" key="1">
    <citation type="journal article" date="2006" name="Proc. Natl. Acad. Sci. U.S.A.">
        <title>Genomic analysis of the uncultivated marine crenarchaeote Cenarchaeum symbiosum.</title>
        <authorList>
            <person name="Hallam S.J."/>
            <person name="Konstantinidis K.T."/>
            <person name="Putnam N."/>
            <person name="Schleper C."/>
            <person name="Watanabe Y."/>
            <person name="Sugahara J."/>
            <person name="Preston C."/>
            <person name="de la Torre J."/>
            <person name="Richardson P.M."/>
            <person name="DeLong E.F."/>
        </authorList>
    </citation>
    <scope>NUCLEOTIDE SEQUENCE [LARGE SCALE GENOMIC DNA]</scope>
    <source>
        <strain evidence="3">A</strain>
    </source>
</reference>
<dbReference type="KEGG" id="csy:CENSYa_0411"/>
<dbReference type="EMBL" id="DP000238">
    <property type="protein sequence ID" value="ABK77046.1"/>
    <property type="molecule type" value="Genomic_DNA"/>
</dbReference>
<dbReference type="EnsemblBacteria" id="ABK77046">
    <property type="protein sequence ID" value="ABK77046"/>
    <property type="gene ID" value="CENSYa_0411"/>
</dbReference>
<dbReference type="STRING" id="414004.CENSYa_0411"/>
<keyword evidence="3" id="KW-1185">Reference proteome</keyword>
<name>A0RUM9_CENSY</name>
<sequence length="52" mass="5728">MDLPRDQPIKYLSKNAGAGPRGRSGRDINYCDAVYPWQNAQCPYALPQSSTG</sequence>
<dbReference type="AlphaFoldDB" id="A0RUM9"/>
<evidence type="ECO:0000313" key="2">
    <source>
        <dbReference type="EMBL" id="ABK77046.1"/>
    </source>
</evidence>
<protein>
    <submittedName>
        <fullName evidence="2">Uncharacterized protein</fullName>
    </submittedName>
</protein>